<evidence type="ECO:0000313" key="2">
    <source>
        <dbReference type="Proteomes" id="UP001145742"/>
    </source>
</evidence>
<organism evidence="1 2">
    <name type="scientific">Willisornis vidua</name>
    <name type="common">Xingu scale-backed antbird</name>
    <dbReference type="NCBI Taxonomy" id="1566151"/>
    <lineage>
        <taxon>Eukaryota</taxon>
        <taxon>Metazoa</taxon>
        <taxon>Chordata</taxon>
        <taxon>Craniata</taxon>
        <taxon>Vertebrata</taxon>
        <taxon>Euteleostomi</taxon>
        <taxon>Archelosauria</taxon>
        <taxon>Archosauria</taxon>
        <taxon>Dinosauria</taxon>
        <taxon>Saurischia</taxon>
        <taxon>Theropoda</taxon>
        <taxon>Coelurosauria</taxon>
        <taxon>Aves</taxon>
        <taxon>Neognathae</taxon>
        <taxon>Neoaves</taxon>
        <taxon>Telluraves</taxon>
        <taxon>Australaves</taxon>
        <taxon>Passeriformes</taxon>
        <taxon>Thamnophilidae</taxon>
        <taxon>Willisornis</taxon>
    </lineage>
</organism>
<evidence type="ECO:0000313" key="1">
    <source>
        <dbReference type="EMBL" id="KAJ7411337.1"/>
    </source>
</evidence>
<dbReference type="EMBL" id="WHWB01034333">
    <property type="protein sequence ID" value="KAJ7411337.1"/>
    <property type="molecule type" value="Genomic_DNA"/>
</dbReference>
<gene>
    <name evidence="1" type="ORF">WISP_103073</name>
</gene>
<proteinExistence type="predicted"/>
<accession>A0ABQ9CY37</accession>
<name>A0ABQ9CY37_9PASS</name>
<protein>
    <submittedName>
        <fullName evidence="1">Uncharacterized protein</fullName>
    </submittedName>
</protein>
<reference evidence="1" key="1">
    <citation type="submission" date="2019-10" db="EMBL/GenBank/DDBJ databases">
        <authorList>
            <person name="Soares A.E.R."/>
            <person name="Aleixo A."/>
            <person name="Schneider P."/>
            <person name="Miyaki C.Y."/>
            <person name="Schneider M.P."/>
            <person name="Mello C."/>
            <person name="Vasconcelos A.T.R."/>
        </authorList>
    </citation>
    <scope>NUCLEOTIDE SEQUENCE</scope>
    <source>
        <tissue evidence="1">Muscle</tissue>
    </source>
</reference>
<sequence>MCQLREGKGQEKQNAFSTFGRNDVDHYPLDMTIQPLSYPSDSPLIKSICLQCSRKEMVEDHVKGFAAVQPSQLHERKVLLIKPDFLYDKVTYLDDQGKQADGFFYFSKAFNTISHRILLDKMSSIQLDKHIMWTGYHQEDLDKFKKYIHGNLIGFNKTKYKVLHLDCGTPQYQYRLVDEQIKSNPAKKDLWVLVDERLDMT</sequence>
<dbReference type="Proteomes" id="UP001145742">
    <property type="component" value="Unassembled WGS sequence"/>
</dbReference>
<keyword evidence="2" id="KW-1185">Reference proteome</keyword>
<comment type="caution">
    <text evidence="1">The sequence shown here is derived from an EMBL/GenBank/DDBJ whole genome shotgun (WGS) entry which is preliminary data.</text>
</comment>